<keyword evidence="2" id="KW-0812">Transmembrane</keyword>
<dbReference type="OrthoDB" id="77878at2759"/>
<dbReference type="Pfam" id="PF05705">
    <property type="entry name" value="DUF829"/>
    <property type="match status" value="1"/>
</dbReference>
<reference evidence="2 3" key="1">
    <citation type="journal article" date="2018" name="Mol. Biol. Evol.">
        <title>Analysis of the draft genome of the red seaweed Gracilariopsis chorda provides insights into genome size evolution in Rhodophyta.</title>
        <authorList>
            <person name="Lee J."/>
            <person name="Yang E.C."/>
            <person name="Graf L."/>
            <person name="Yang J.H."/>
            <person name="Qiu H."/>
            <person name="Zel Zion U."/>
            <person name="Chan C.X."/>
            <person name="Stephens T.G."/>
            <person name="Weber A.P.M."/>
            <person name="Boo G.H."/>
            <person name="Boo S.M."/>
            <person name="Kim K.M."/>
            <person name="Shin Y."/>
            <person name="Jung M."/>
            <person name="Lee S.J."/>
            <person name="Yim H.S."/>
            <person name="Lee J.H."/>
            <person name="Bhattacharya D."/>
            <person name="Yoon H.S."/>
        </authorList>
    </citation>
    <scope>NUCLEOTIDE SEQUENCE [LARGE SCALE GENOMIC DNA]</scope>
    <source>
        <strain evidence="2 3">SKKU-2015</strain>
        <tissue evidence="2">Whole body</tissue>
    </source>
</reference>
<name>A0A2V3IBL0_9FLOR</name>
<keyword evidence="3" id="KW-1185">Reference proteome</keyword>
<keyword evidence="2" id="KW-0472">Membrane</keyword>
<proteinExistence type="predicted"/>
<evidence type="ECO:0000313" key="3">
    <source>
        <dbReference type="Proteomes" id="UP000247409"/>
    </source>
</evidence>
<dbReference type="Proteomes" id="UP000247409">
    <property type="component" value="Unassembled WGS sequence"/>
</dbReference>
<dbReference type="InterPro" id="IPR029058">
    <property type="entry name" value="AB_hydrolase_fold"/>
</dbReference>
<dbReference type="InterPro" id="IPR008547">
    <property type="entry name" value="DUF829_TMEM53"/>
</dbReference>
<organism evidence="2 3">
    <name type="scientific">Gracilariopsis chorda</name>
    <dbReference type="NCBI Taxonomy" id="448386"/>
    <lineage>
        <taxon>Eukaryota</taxon>
        <taxon>Rhodophyta</taxon>
        <taxon>Florideophyceae</taxon>
        <taxon>Rhodymeniophycidae</taxon>
        <taxon>Gracilariales</taxon>
        <taxon>Gracilariaceae</taxon>
        <taxon>Gracilariopsis</taxon>
    </lineage>
</organism>
<accession>A0A2V3IBL0</accession>
<dbReference type="PANTHER" id="PTHR20908:SF1">
    <property type="entry name" value="LD15586P"/>
    <property type="match status" value="1"/>
</dbReference>
<dbReference type="GO" id="GO:0017171">
    <property type="term" value="F:serine hydrolase activity"/>
    <property type="evidence" value="ECO:0007669"/>
    <property type="project" value="TreeGrafter"/>
</dbReference>
<sequence length="332" mass="36730">MYGGGGAFRGLATRRQQLERQLQRMGSGGFGRFGGLGGGGGSGDDHHHHDDDDNVDPSWGVAPGAHVIMRGRADDAYRIASSLFSAGWVRRKKHLKKYTKFYEDLGYEVHCVCNDLKTAIFPPASKAQAKRIGDIIDQQPPNRPVFVHAFSIGTGIYGLLLDGLRHEKERFDKITHKIAGVVFDSGPAPIFPNDVAKGLHTVCPMISKAVWEPIASTFFWITKARHSFGRSEDALRTMQLPSPQLYFYSGDDKVIPNMKNAVEGFMENNRQRGLEVYNKFWEKSVHASHLKIHPDEYIANLSSFINRCMEIRSIKDGAAESSRGKALAAGGA</sequence>
<dbReference type="AlphaFoldDB" id="A0A2V3IBL0"/>
<comment type="caution">
    <text evidence="2">The sequence shown here is derived from an EMBL/GenBank/DDBJ whole genome shotgun (WGS) entry which is preliminary data.</text>
</comment>
<gene>
    <name evidence="2" type="ORF">BWQ96_10881</name>
</gene>
<dbReference type="EMBL" id="NBIV01000993">
    <property type="protein sequence ID" value="PXF39438.1"/>
    <property type="molecule type" value="Genomic_DNA"/>
</dbReference>
<protein>
    <submittedName>
        <fullName evidence="2">Transmembrane protein 53</fullName>
    </submittedName>
</protein>
<evidence type="ECO:0000313" key="2">
    <source>
        <dbReference type="EMBL" id="PXF39438.1"/>
    </source>
</evidence>
<dbReference type="PANTHER" id="PTHR20908">
    <property type="entry name" value="LD15586P"/>
    <property type="match status" value="1"/>
</dbReference>
<feature type="region of interest" description="Disordered" evidence="1">
    <location>
        <begin position="36"/>
        <end position="57"/>
    </location>
</feature>
<evidence type="ECO:0000256" key="1">
    <source>
        <dbReference type="SAM" id="MobiDB-lite"/>
    </source>
</evidence>
<dbReference type="SUPFAM" id="SSF53474">
    <property type="entry name" value="alpha/beta-Hydrolases"/>
    <property type="match status" value="1"/>
</dbReference>